<keyword evidence="3" id="KW-0812">Transmembrane</keyword>
<feature type="coiled-coil region" evidence="1">
    <location>
        <begin position="87"/>
        <end position="114"/>
    </location>
</feature>
<feature type="transmembrane region" description="Helical" evidence="3">
    <location>
        <begin position="51"/>
        <end position="69"/>
    </location>
</feature>
<keyword evidence="5" id="KW-1185">Reference proteome</keyword>
<evidence type="ECO:0000313" key="5">
    <source>
        <dbReference type="Proteomes" id="UP000763641"/>
    </source>
</evidence>
<gene>
    <name evidence="4" type="ORF">ILT43_12040</name>
</gene>
<keyword evidence="1" id="KW-0175">Coiled coil</keyword>
<evidence type="ECO:0000256" key="3">
    <source>
        <dbReference type="SAM" id="Phobius"/>
    </source>
</evidence>
<feature type="compositionally biased region" description="Low complexity" evidence="2">
    <location>
        <begin position="17"/>
        <end position="27"/>
    </location>
</feature>
<feature type="region of interest" description="Disordered" evidence="2">
    <location>
        <begin position="1"/>
        <end position="27"/>
    </location>
</feature>
<proteinExistence type="predicted"/>
<dbReference type="Proteomes" id="UP000763641">
    <property type="component" value="Unassembled WGS sequence"/>
</dbReference>
<sequence>MAKQHNKVAEHHEPSNPGTTTVTAGTPIITRTETTIPISQPVNPMMTLENWMPLLGLIMAVATIVGLFTKHITSKFAEFEKAHKPIHDTLERDIRQLEHKLSNEKQKIEILDNNRQKDVERIVKLETQLHSIEKGQERIEHALEKMTSDLGGRIDQWAEQFATSLREVRNVTARPNG</sequence>
<evidence type="ECO:0000256" key="1">
    <source>
        <dbReference type="SAM" id="Coils"/>
    </source>
</evidence>
<protein>
    <submittedName>
        <fullName evidence="4">Uncharacterized protein</fullName>
    </submittedName>
</protein>
<keyword evidence="3" id="KW-0472">Membrane</keyword>
<comment type="caution">
    <text evidence="4">The sequence shown here is derived from an EMBL/GenBank/DDBJ whole genome shotgun (WGS) entry which is preliminary data.</text>
</comment>
<dbReference type="RefSeq" id="WP_204199201.1">
    <property type="nucleotide sequence ID" value="NZ_JAFEMC010000003.1"/>
</dbReference>
<reference evidence="4 5" key="1">
    <citation type="submission" date="2020-12" db="EMBL/GenBank/DDBJ databases">
        <title>Sphingomonas sp.</title>
        <authorList>
            <person name="Kim M.K."/>
        </authorList>
    </citation>
    <scope>NUCLEOTIDE SEQUENCE [LARGE SCALE GENOMIC DNA]</scope>
    <source>
        <strain evidence="4 5">BT552</strain>
    </source>
</reference>
<evidence type="ECO:0000313" key="4">
    <source>
        <dbReference type="EMBL" id="MBM6577103.1"/>
    </source>
</evidence>
<dbReference type="EMBL" id="JAFEMC010000003">
    <property type="protein sequence ID" value="MBM6577103.1"/>
    <property type="molecule type" value="Genomic_DNA"/>
</dbReference>
<name>A0ABS2D832_9SPHN</name>
<evidence type="ECO:0000256" key="2">
    <source>
        <dbReference type="SAM" id="MobiDB-lite"/>
    </source>
</evidence>
<accession>A0ABS2D832</accession>
<keyword evidence="3" id="KW-1133">Transmembrane helix</keyword>
<organism evidence="4 5">
    <name type="scientific">Sphingomonas longa</name>
    <dbReference type="NCBI Taxonomy" id="2778730"/>
    <lineage>
        <taxon>Bacteria</taxon>
        <taxon>Pseudomonadati</taxon>
        <taxon>Pseudomonadota</taxon>
        <taxon>Alphaproteobacteria</taxon>
        <taxon>Sphingomonadales</taxon>
        <taxon>Sphingomonadaceae</taxon>
        <taxon>Sphingomonas</taxon>
    </lineage>
</organism>